<accession>A0AAV8FA72</accession>
<gene>
    <name evidence="1" type="ORF">LUZ62_041399</name>
</gene>
<name>A0AAV8FA72_9POAL</name>
<dbReference type="EMBL" id="JAMFTS010000002">
    <property type="protein sequence ID" value="KAJ4790153.1"/>
    <property type="molecule type" value="Genomic_DNA"/>
</dbReference>
<reference evidence="1" key="1">
    <citation type="submission" date="2022-08" db="EMBL/GenBank/DDBJ databases">
        <authorList>
            <person name="Marques A."/>
        </authorList>
    </citation>
    <scope>NUCLEOTIDE SEQUENCE</scope>
    <source>
        <strain evidence="1">RhyPub2mFocal</strain>
        <tissue evidence="1">Leaves</tissue>
    </source>
</reference>
<evidence type="ECO:0000313" key="1">
    <source>
        <dbReference type="EMBL" id="KAJ4790153.1"/>
    </source>
</evidence>
<evidence type="ECO:0000313" key="2">
    <source>
        <dbReference type="Proteomes" id="UP001140206"/>
    </source>
</evidence>
<sequence>MRDWTKNTCPNWLTLFIYQHNCVIIKSDMAAITAATLHCCANNHTIDNITLLNLSTGLGLLDRPNDDVTQLGTFFTLQSLDAHHTFRS</sequence>
<dbReference type="Proteomes" id="UP001140206">
    <property type="component" value="Chromosome 2"/>
</dbReference>
<protein>
    <submittedName>
        <fullName evidence="1">Uncharacterized protein</fullName>
    </submittedName>
</protein>
<dbReference type="AlphaFoldDB" id="A0AAV8FA72"/>
<keyword evidence="2" id="KW-1185">Reference proteome</keyword>
<organism evidence="1 2">
    <name type="scientific">Rhynchospora pubera</name>
    <dbReference type="NCBI Taxonomy" id="906938"/>
    <lineage>
        <taxon>Eukaryota</taxon>
        <taxon>Viridiplantae</taxon>
        <taxon>Streptophyta</taxon>
        <taxon>Embryophyta</taxon>
        <taxon>Tracheophyta</taxon>
        <taxon>Spermatophyta</taxon>
        <taxon>Magnoliopsida</taxon>
        <taxon>Liliopsida</taxon>
        <taxon>Poales</taxon>
        <taxon>Cyperaceae</taxon>
        <taxon>Cyperoideae</taxon>
        <taxon>Rhynchosporeae</taxon>
        <taxon>Rhynchospora</taxon>
    </lineage>
</organism>
<comment type="caution">
    <text evidence="1">The sequence shown here is derived from an EMBL/GenBank/DDBJ whole genome shotgun (WGS) entry which is preliminary data.</text>
</comment>
<proteinExistence type="predicted"/>